<keyword evidence="5 8" id="KW-1133">Transmembrane helix</keyword>
<feature type="transmembrane region" description="Helical" evidence="8">
    <location>
        <begin position="93"/>
        <end position="114"/>
    </location>
</feature>
<feature type="transmembrane region" description="Helical" evidence="8">
    <location>
        <begin position="126"/>
        <end position="148"/>
    </location>
</feature>
<dbReference type="Proteomes" id="UP001162164">
    <property type="component" value="Unassembled WGS sequence"/>
</dbReference>
<gene>
    <name evidence="9" type="ORF">NQ317_009672</name>
</gene>
<accession>A0ABQ9JGT6</accession>
<evidence type="ECO:0000256" key="4">
    <source>
        <dbReference type="ARBA" id="ARBA00022692"/>
    </source>
</evidence>
<name>A0ABQ9JGT6_9CUCU</name>
<evidence type="ECO:0000256" key="6">
    <source>
        <dbReference type="ARBA" id="ARBA00023136"/>
    </source>
</evidence>
<comment type="similarity">
    <text evidence="2">Belongs to the insect chemoreceptor superfamily. Gustatory receptor (GR) family. Gr5a subfamily.</text>
</comment>
<organism evidence="9 10">
    <name type="scientific">Molorchus minor</name>
    <dbReference type="NCBI Taxonomy" id="1323400"/>
    <lineage>
        <taxon>Eukaryota</taxon>
        <taxon>Metazoa</taxon>
        <taxon>Ecdysozoa</taxon>
        <taxon>Arthropoda</taxon>
        <taxon>Hexapoda</taxon>
        <taxon>Insecta</taxon>
        <taxon>Pterygota</taxon>
        <taxon>Neoptera</taxon>
        <taxon>Endopterygota</taxon>
        <taxon>Coleoptera</taxon>
        <taxon>Polyphaga</taxon>
        <taxon>Cucujiformia</taxon>
        <taxon>Chrysomeloidea</taxon>
        <taxon>Cerambycidae</taxon>
        <taxon>Lamiinae</taxon>
        <taxon>Monochamini</taxon>
        <taxon>Molorchus</taxon>
    </lineage>
</organism>
<feature type="transmembrane region" description="Helical" evidence="8">
    <location>
        <begin position="30"/>
        <end position="48"/>
    </location>
</feature>
<evidence type="ECO:0000256" key="7">
    <source>
        <dbReference type="ARBA" id="ARBA00023170"/>
    </source>
</evidence>
<evidence type="ECO:0000313" key="9">
    <source>
        <dbReference type="EMBL" id="KAJ8977419.1"/>
    </source>
</evidence>
<evidence type="ECO:0000313" key="10">
    <source>
        <dbReference type="Proteomes" id="UP001162164"/>
    </source>
</evidence>
<dbReference type="PANTHER" id="PTHR21421">
    <property type="entry name" value="GUSTATORY RECEPTOR"/>
    <property type="match status" value="1"/>
</dbReference>
<dbReference type="Pfam" id="PF06151">
    <property type="entry name" value="Trehalose_recp"/>
    <property type="match status" value="1"/>
</dbReference>
<evidence type="ECO:0000256" key="1">
    <source>
        <dbReference type="ARBA" id="ARBA00004651"/>
    </source>
</evidence>
<sequence length="178" mass="21142">MMYQQWYWHLSLKTARIQCWEIFIQVEATLLWVFNDLFIILMSTALALRFKQITSRLAENQNKFHMKNQCFWEEIREDYDRLSILCRELDNHISYIVLLSFTLNIFILLVQLYHSLETVTGFVGKLYFVYSFVYLIIKVVSVSLYAAWINDESLAPASILNSVPSSVYNIEVKYLLIK</sequence>
<dbReference type="PANTHER" id="PTHR21421:SF29">
    <property type="entry name" value="GUSTATORY RECEPTOR 5A FOR TREHALOSE-RELATED"/>
    <property type="match status" value="1"/>
</dbReference>
<dbReference type="EMBL" id="JAPWTJ010000549">
    <property type="protein sequence ID" value="KAJ8977419.1"/>
    <property type="molecule type" value="Genomic_DNA"/>
</dbReference>
<keyword evidence="4 8" id="KW-0812">Transmembrane</keyword>
<reference evidence="9" key="1">
    <citation type="journal article" date="2023" name="Insect Mol. Biol.">
        <title>Genome sequencing provides insights into the evolution of gene families encoding plant cell wall-degrading enzymes in longhorned beetles.</title>
        <authorList>
            <person name="Shin N.R."/>
            <person name="Okamura Y."/>
            <person name="Kirsch R."/>
            <person name="Pauchet Y."/>
        </authorList>
    </citation>
    <scope>NUCLEOTIDE SEQUENCE</scope>
    <source>
        <strain evidence="9">MMC_N1</strain>
    </source>
</reference>
<evidence type="ECO:0000256" key="2">
    <source>
        <dbReference type="ARBA" id="ARBA00005327"/>
    </source>
</evidence>
<keyword evidence="7" id="KW-0675">Receptor</keyword>
<keyword evidence="10" id="KW-1185">Reference proteome</keyword>
<evidence type="ECO:0000256" key="3">
    <source>
        <dbReference type="ARBA" id="ARBA00022475"/>
    </source>
</evidence>
<evidence type="ECO:0008006" key="11">
    <source>
        <dbReference type="Google" id="ProtNLM"/>
    </source>
</evidence>
<dbReference type="InterPro" id="IPR009318">
    <property type="entry name" value="Gustatory_rcpt"/>
</dbReference>
<keyword evidence="3" id="KW-1003">Cell membrane</keyword>
<comment type="subcellular location">
    <subcellularLocation>
        <location evidence="1">Cell membrane</location>
        <topology evidence="1">Multi-pass membrane protein</topology>
    </subcellularLocation>
</comment>
<proteinExistence type="inferred from homology"/>
<evidence type="ECO:0000256" key="8">
    <source>
        <dbReference type="SAM" id="Phobius"/>
    </source>
</evidence>
<evidence type="ECO:0000256" key="5">
    <source>
        <dbReference type="ARBA" id="ARBA00022989"/>
    </source>
</evidence>
<protein>
    <recommendedName>
        <fullName evidence="11">Gustatory receptor</fullName>
    </recommendedName>
</protein>
<comment type="caution">
    <text evidence="9">The sequence shown here is derived from an EMBL/GenBank/DDBJ whole genome shotgun (WGS) entry which is preliminary data.</text>
</comment>
<keyword evidence="6 8" id="KW-0472">Membrane</keyword>